<accession>A0ABW7NAC5</accession>
<dbReference type="PANTHER" id="PTHR30040:SF2">
    <property type="entry name" value="FAD:PROTEIN FMN TRANSFERASE"/>
    <property type="match status" value="1"/>
</dbReference>
<keyword evidence="4 11" id="KW-0285">Flavoprotein</keyword>
<dbReference type="InterPro" id="IPR024932">
    <property type="entry name" value="ApbE"/>
</dbReference>
<evidence type="ECO:0000256" key="1">
    <source>
        <dbReference type="ARBA" id="ARBA00001946"/>
    </source>
</evidence>
<name>A0ABW7NAC5_9BACT</name>
<evidence type="ECO:0000256" key="11">
    <source>
        <dbReference type="PIRNR" id="PIRNR006268"/>
    </source>
</evidence>
<proteinExistence type="inferred from homology"/>
<keyword evidence="12" id="KW-0472">Membrane</keyword>
<dbReference type="GO" id="GO:0016740">
    <property type="term" value="F:transferase activity"/>
    <property type="evidence" value="ECO:0007669"/>
    <property type="project" value="UniProtKB-KW"/>
</dbReference>
<keyword evidence="14" id="KW-1185">Reference proteome</keyword>
<evidence type="ECO:0000256" key="6">
    <source>
        <dbReference type="ARBA" id="ARBA00022723"/>
    </source>
</evidence>
<dbReference type="RefSeq" id="WP_395417970.1">
    <property type="nucleotide sequence ID" value="NZ_JBIPKE010000018.1"/>
</dbReference>
<protein>
    <recommendedName>
        <fullName evidence="3 11">FAD:protein FMN transferase</fullName>
        <ecNumber evidence="2 11">2.7.1.180</ecNumber>
    </recommendedName>
    <alternativeName>
        <fullName evidence="9 11">Flavin transferase</fullName>
    </alternativeName>
</protein>
<evidence type="ECO:0000256" key="2">
    <source>
        <dbReference type="ARBA" id="ARBA00011955"/>
    </source>
</evidence>
<comment type="similarity">
    <text evidence="11">Belongs to the ApbE family.</text>
</comment>
<dbReference type="PANTHER" id="PTHR30040">
    <property type="entry name" value="THIAMINE BIOSYNTHESIS LIPOPROTEIN APBE"/>
    <property type="match status" value="1"/>
</dbReference>
<keyword evidence="8 11" id="KW-0460">Magnesium</keyword>
<keyword evidence="12" id="KW-0812">Transmembrane</keyword>
<comment type="cofactor">
    <cofactor evidence="1">
        <name>Mg(2+)</name>
        <dbReference type="ChEBI" id="CHEBI:18420"/>
    </cofactor>
</comment>
<evidence type="ECO:0000256" key="10">
    <source>
        <dbReference type="ARBA" id="ARBA00048540"/>
    </source>
</evidence>
<evidence type="ECO:0000256" key="9">
    <source>
        <dbReference type="ARBA" id="ARBA00031306"/>
    </source>
</evidence>
<feature type="transmembrane region" description="Helical" evidence="12">
    <location>
        <begin position="5"/>
        <end position="23"/>
    </location>
</feature>
<evidence type="ECO:0000256" key="5">
    <source>
        <dbReference type="ARBA" id="ARBA00022679"/>
    </source>
</evidence>
<evidence type="ECO:0000256" key="8">
    <source>
        <dbReference type="ARBA" id="ARBA00022842"/>
    </source>
</evidence>
<organism evidence="13 14">
    <name type="scientific">Marinoscillum luteum</name>
    <dbReference type="NCBI Taxonomy" id="861051"/>
    <lineage>
        <taxon>Bacteria</taxon>
        <taxon>Pseudomonadati</taxon>
        <taxon>Bacteroidota</taxon>
        <taxon>Cytophagia</taxon>
        <taxon>Cytophagales</taxon>
        <taxon>Reichenbachiellaceae</taxon>
        <taxon>Marinoscillum</taxon>
    </lineage>
</organism>
<dbReference type="EMBL" id="JBIPKE010000018">
    <property type="protein sequence ID" value="MFH6984580.1"/>
    <property type="molecule type" value="Genomic_DNA"/>
</dbReference>
<keyword evidence="7 11" id="KW-0274">FAD</keyword>
<evidence type="ECO:0000313" key="14">
    <source>
        <dbReference type="Proteomes" id="UP001610063"/>
    </source>
</evidence>
<keyword evidence="5 11" id="KW-0808">Transferase</keyword>
<comment type="caution">
    <text evidence="13">The sequence shown here is derived from an EMBL/GenBank/DDBJ whole genome shotgun (WGS) entry which is preliminary data.</text>
</comment>
<sequence length="342" mass="38164">MSRKLVFRVILAVVVVVAIYRVFMGQPKFQLTHITGQTMGTIIYNVKYLGDDVPGYKTEIDSILQAFNQSLSTYIPDSEISLLNRTDSILYPTKMFTEVLESSRLVFERTNGAFDPTVGPLVNAWGFGPDKSVTVPDSSVIDSLRSMVGFERIITQGSQVRMDPGMYLDFSAIAKGYAVDLVAEFLEGRGFEHYMVEIGGEVRTRGQNQDNETWKIGIEDPMVARDQQRLLAIVQLDDLSMATSGNYRNYYQVGDRIIAHTIDPRTGYNTSHNLLSASVFAEDCMTADAYATAFMVLGVEGAKEILSTTELEAFLIYQDDEGKLKSFVSSGLQSRIERNNIQ</sequence>
<evidence type="ECO:0000256" key="7">
    <source>
        <dbReference type="ARBA" id="ARBA00022827"/>
    </source>
</evidence>
<gene>
    <name evidence="13" type="ORF">ACHKAR_14090</name>
</gene>
<reference evidence="13 14" key="1">
    <citation type="journal article" date="2013" name="Int. J. Syst. Evol. Microbiol.">
        <title>Marinoscillum luteum sp. nov., isolated from marine sediment.</title>
        <authorList>
            <person name="Cha I.T."/>
            <person name="Park S.J."/>
            <person name="Kim S.J."/>
            <person name="Kim J.G."/>
            <person name="Jung M.Y."/>
            <person name="Shin K.S."/>
            <person name="Kwon K.K."/>
            <person name="Yang S.H."/>
            <person name="Seo Y.S."/>
            <person name="Rhee S.K."/>
        </authorList>
    </citation>
    <scope>NUCLEOTIDE SEQUENCE [LARGE SCALE GENOMIC DNA]</scope>
    <source>
        <strain evidence="13 14">KCTC 23939</strain>
    </source>
</reference>
<keyword evidence="6 11" id="KW-0479">Metal-binding</keyword>
<evidence type="ECO:0000256" key="4">
    <source>
        <dbReference type="ARBA" id="ARBA00022630"/>
    </source>
</evidence>
<dbReference type="Gene3D" id="3.10.520.10">
    <property type="entry name" value="ApbE-like domains"/>
    <property type="match status" value="1"/>
</dbReference>
<dbReference type="Pfam" id="PF02424">
    <property type="entry name" value="ApbE"/>
    <property type="match status" value="1"/>
</dbReference>
<dbReference type="Proteomes" id="UP001610063">
    <property type="component" value="Unassembled WGS sequence"/>
</dbReference>
<dbReference type="EC" id="2.7.1.180" evidence="2 11"/>
<dbReference type="PIRSF" id="PIRSF006268">
    <property type="entry name" value="ApbE"/>
    <property type="match status" value="1"/>
</dbReference>
<dbReference type="SUPFAM" id="SSF143631">
    <property type="entry name" value="ApbE-like"/>
    <property type="match status" value="1"/>
</dbReference>
<evidence type="ECO:0000256" key="3">
    <source>
        <dbReference type="ARBA" id="ARBA00016337"/>
    </source>
</evidence>
<evidence type="ECO:0000313" key="13">
    <source>
        <dbReference type="EMBL" id="MFH6984580.1"/>
    </source>
</evidence>
<dbReference type="InterPro" id="IPR003374">
    <property type="entry name" value="ApbE-like_sf"/>
</dbReference>
<keyword evidence="12" id="KW-1133">Transmembrane helix</keyword>
<evidence type="ECO:0000256" key="12">
    <source>
        <dbReference type="SAM" id="Phobius"/>
    </source>
</evidence>
<comment type="catalytic activity">
    <reaction evidence="10 11">
        <text>L-threonyl-[protein] + FAD = FMN-L-threonyl-[protein] + AMP + H(+)</text>
        <dbReference type="Rhea" id="RHEA:36847"/>
        <dbReference type="Rhea" id="RHEA-COMP:11060"/>
        <dbReference type="Rhea" id="RHEA-COMP:11061"/>
        <dbReference type="ChEBI" id="CHEBI:15378"/>
        <dbReference type="ChEBI" id="CHEBI:30013"/>
        <dbReference type="ChEBI" id="CHEBI:57692"/>
        <dbReference type="ChEBI" id="CHEBI:74257"/>
        <dbReference type="ChEBI" id="CHEBI:456215"/>
        <dbReference type="EC" id="2.7.1.180"/>
    </reaction>
</comment>